<evidence type="ECO:0000313" key="2">
    <source>
        <dbReference type="EMBL" id="TMR24973.1"/>
    </source>
</evidence>
<dbReference type="AlphaFoldDB" id="A0A5S4FWD4"/>
<dbReference type="Proteomes" id="UP000309128">
    <property type="component" value="Unassembled WGS sequence"/>
</dbReference>
<name>A0A5S4FWD4_9ACTN</name>
<protein>
    <submittedName>
        <fullName evidence="2">Uncharacterized protein</fullName>
    </submittedName>
</protein>
<gene>
    <name evidence="2" type="ORF">ETD86_02320</name>
</gene>
<sequence>MTETWRHWWLGVLAGAAPVRAVPAHASAGAGAEQPRRPAAGRRWPADLEPRLRGLPRMVPDRADLPSGGRPA</sequence>
<feature type="compositionally biased region" description="Low complexity" evidence="1">
    <location>
        <begin position="24"/>
        <end position="43"/>
    </location>
</feature>
<reference evidence="2 3" key="1">
    <citation type="submission" date="2019-05" db="EMBL/GenBank/DDBJ databases">
        <title>Draft genome sequence of Nonomuraea turkmeniaca DSM 43926.</title>
        <authorList>
            <person name="Saricaoglu S."/>
            <person name="Isik K."/>
        </authorList>
    </citation>
    <scope>NUCLEOTIDE SEQUENCE [LARGE SCALE GENOMIC DNA]</scope>
    <source>
        <strain evidence="2 3">DSM 43926</strain>
    </source>
</reference>
<accession>A0A5S4FWD4</accession>
<dbReference type="EMBL" id="VCKY01000005">
    <property type="protein sequence ID" value="TMR24973.1"/>
    <property type="molecule type" value="Genomic_DNA"/>
</dbReference>
<organism evidence="2 3">
    <name type="scientific">Nonomuraea turkmeniaca</name>
    <dbReference type="NCBI Taxonomy" id="103838"/>
    <lineage>
        <taxon>Bacteria</taxon>
        <taxon>Bacillati</taxon>
        <taxon>Actinomycetota</taxon>
        <taxon>Actinomycetes</taxon>
        <taxon>Streptosporangiales</taxon>
        <taxon>Streptosporangiaceae</taxon>
        <taxon>Nonomuraea</taxon>
    </lineage>
</organism>
<comment type="caution">
    <text evidence="2">The sequence shown here is derived from an EMBL/GenBank/DDBJ whole genome shotgun (WGS) entry which is preliminary data.</text>
</comment>
<evidence type="ECO:0000313" key="3">
    <source>
        <dbReference type="Proteomes" id="UP000309128"/>
    </source>
</evidence>
<dbReference type="RefSeq" id="WP_138664398.1">
    <property type="nucleotide sequence ID" value="NZ_VCKY01000005.1"/>
</dbReference>
<evidence type="ECO:0000256" key="1">
    <source>
        <dbReference type="SAM" id="MobiDB-lite"/>
    </source>
</evidence>
<feature type="region of interest" description="Disordered" evidence="1">
    <location>
        <begin position="24"/>
        <end position="49"/>
    </location>
</feature>
<proteinExistence type="predicted"/>
<keyword evidence="3" id="KW-1185">Reference proteome</keyword>